<dbReference type="Pfam" id="PF07529">
    <property type="entry name" value="HSA"/>
    <property type="match status" value="1"/>
</dbReference>
<evidence type="ECO:0000256" key="1">
    <source>
        <dbReference type="ARBA" id="ARBA00004123"/>
    </source>
</evidence>
<feature type="compositionally biased region" description="Basic and acidic residues" evidence="20">
    <location>
        <begin position="702"/>
        <end position="721"/>
    </location>
</feature>
<feature type="compositionally biased region" description="Acidic residues" evidence="20">
    <location>
        <begin position="1482"/>
        <end position="1494"/>
    </location>
</feature>
<feature type="compositionally biased region" description="Acidic residues" evidence="20">
    <location>
        <begin position="688"/>
        <end position="701"/>
    </location>
</feature>
<dbReference type="Gene3D" id="1.20.120.850">
    <property type="entry name" value="SWI2/SNF2 ATPases, N-terminal domain"/>
    <property type="match status" value="1"/>
</dbReference>
<dbReference type="InterPro" id="IPR049730">
    <property type="entry name" value="SNF2/RAD54-like_C"/>
</dbReference>
<gene>
    <name evidence="24" type="ORF">CYFA0S_10e03268g</name>
</gene>
<dbReference type="InterPro" id="IPR027417">
    <property type="entry name" value="P-loop_NTPase"/>
</dbReference>
<evidence type="ECO:0000256" key="3">
    <source>
        <dbReference type="ARBA" id="ARBA00011826"/>
    </source>
</evidence>
<evidence type="ECO:0000256" key="16">
    <source>
        <dbReference type="ARBA" id="ARBA00040599"/>
    </source>
</evidence>
<evidence type="ECO:0000256" key="2">
    <source>
        <dbReference type="ARBA" id="ARBA00009220"/>
    </source>
</evidence>
<dbReference type="GO" id="GO:0000812">
    <property type="term" value="C:Swr1 complex"/>
    <property type="evidence" value="ECO:0007669"/>
    <property type="project" value="TreeGrafter"/>
</dbReference>
<dbReference type="GO" id="GO:0005524">
    <property type="term" value="F:ATP binding"/>
    <property type="evidence" value="ECO:0007669"/>
    <property type="project" value="UniProtKB-KW"/>
</dbReference>
<keyword evidence="7" id="KW-0347">Helicase</keyword>
<comment type="similarity">
    <text evidence="2">Belongs to the SNF2/RAD54 helicase family. SWR1 subfamily.</text>
</comment>
<evidence type="ECO:0000256" key="7">
    <source>
        <dbReference type="ARBA" id="ARBA00022806"/>
    </source>
</evidence>
<dbReference type="PROSITE" id="PS51204">
    <property type="entry name" value="HSA"/>
    <property type="match status" value="1"/>
</dbReference>
<evidence type="ECO:0000313" key="24">
    <source>
        <dbReference type="EMBL" id="CDR42868.1"/>
    </source>
</evidence>
<dbReference type="InterPro" id="IPR001650">
    <property type="entry name" value="Helicase_C-like"/>
</dbReference>
<dbReference type="Pfam" id="PF00176">
    <property type="entry name" value="SNF2-rel_dom"/>
    <property type="match status" value="1"/>
</dbReference>
<evidence type="ECO:0000256" key="17">
    <source>
        <dbReference type="ARBA" id="ARBA00047995"/>
    </source>
</evidence>
<evidence type="ECO:0000259" key="21">
    <source>
        <dbReference type="PROSITE" id="PS51192"/>
    </source>
</evidence>
<dbReference type="CDD" id="cd18003">
    <property type="entry name" value="DEXQc_SRCAP"/>
    <property type="match status" value="1"/>
</dbReference>
<sequence>MAKSSSPVELPAKRASTRLNSAAEDSLETPSKRRKSSRVHTPINYSQSTRRERHSSTEAPSEQHVVRKDGVTYIEDTEALRKHQDQVLGRIDTLGKLSAQHQLLTSELFHLKQFTSLATWDPEATHSSFYDDFVEEKYDLWKIASDDKGSASNGARRSRGSRHSSRATANPLRPRVEDSRTKFLDEVLNPSKFYSDQFLIEKSTRSSRKPKPMIIQPSSSSTLNKSVKVEGNQKSIPPETKEKSSSKKSSKPTTNGRSRSVKPQEAKDSDDDSDFDTANESEADGSEDESESDIDVPVLFPEGEVPKLKIKLSLPKPTITNPSHVAVPEFPSLGAYLDSFRSLDEDMTLEEYDAYINENRELIAKLKRAVDNDVLTVDDEFNITKVPPPQPYRDPLKNQHTHQEHLVGQAVHLSKLMHDSKKARIQRARKVSLMIESHFKRLAGAEERKRKEEERRVKGLARNAIQAVKKRWTLAEKAFRILKKQETEELKRIKGKEHLSQMLEHSTQLLEQQLTKQSDEEDEDENMSDGESDMELLTDGLDSEGLQNIDDSKLSVEQLKLKYAQLQGMNFDDVSEATGTERETTGVEETEAETEQEETQTDQTPIELTEKEREVVDAENQKHNSLLDSDSSMDSDSGSEEESSEEEESDDEPKRSSGLAAFFGATAQTVDDEDEDGGYSDESSADEHADEEPDDEDEDDAKETPAPEDKTSRATSEVTEHGVVDVPVPDLILRGNLRYYQKQGLNWLASLYNNHTNGILADEMGLGKTIQTISLLSYLAVFKGVWGPHLIVVPTSVLLNWEMEFKKFAPGFKLMVYYGSPQQRKEKRKGWNKPDTFHVCITSYQLVCQDQQIFKRKRWRYMILDEAHNIKNFKSNRWNALLNFNTENRLLLTGTPLQNNIMELWSLLYFLMPSSKADQSMPSGFANLDDFQQWFGKPVDKIIEGSQEVDEESKKTVAKLHQVLRPYLLRRLKADVESQMPGKYEHVVYCRLSKRQYKLYHEYLARSDTKDMLRNANYISIINCLMQLRKVCNHPDLFEERPIMTSFAVSKSVVTPYEVTSNLVLRLTNEKKRDTCIDLDVLNLNFTTFDQTGLNTSHCDSIEKIKSSSVLVEQVKKLSAEVTDSVPPNYTNMKQFYDYTTFNQKQELLGQLQQALYLNNLRCAKKPMYGTNVINMLKFCEPVKIQTTLGQDLIKPLETRILDMNDEIERFAFVTPPVVTLNMKNLSVSKELANEVNSTGALIENPFHQMQTKLSIQFPDKSLLLYDCGKLQKLAKLLQDLKDGGHRALIFTQMTKVLDILEQFLNIMGIRYMRLDGATKIEDRQILTEKFNSDPKIMVFILSTRSGGLGINLTGADTVIFYDSDWNPAMDKQCQDRCHRIGQTRDVHIYRFVSEYTIESNILKKANQKRHLDNVVIQEGEFTTDYFSKLSVKDLLGDEGGDDLDDSKPLFGDTKNLNSVLAQAEDDADAKAAKEAMKETDENLDQEDFDDNNDGEIKTEDEFGVDDEGVGHIDEYMIRYIANGYYYD</sequence>
<feature type="compositionally biased region" description="Acidic residues" evidence="20">
    <location>
        <begin position="631"/>
        <end position="651"/>
    </location>
</feature>
<comment type="function">
    <text evidence="15">Catalytic component of the SWR1 complex which mediates the ATP-dependent exchange of histone H2A for the H2A variant HZT1 leading to transcriptional regulation of selected genes by chromatin remodeling.</text>
</comment>
<evidence type="ECO:0000256" key="6">
    <source>
        <dbReference type="ARBA" id="ARBA00022801"/>
    </source>
</evidence>
<protein>
    <recommendedName>
        <fullName evidence="16">Helicase SWR1</fullName>
        <ecNumber evidence="4">3.6.4.12</ecNumber>
    </recommendedName>
    <alternativeName>
        <fullName evidence="18">Helicase swr1</fullName>
    </alternativeName>
</protein>
<evidence type="ECO:0000256" key="12">
    <source>
        <dbReference type="ARBA" id="ARBA00023159"/>
    </source>
</evidence>
<dbReference type="GO" id="GO:0006338">
    <property type="term" value="P:chromatin remodeling"/>
    <property type="evidence" value="ECO:0007669"/>
    <property type="project" value="TreeGrafter"/>
</dbReference>
<dbReference type="Gene3D" id="3.40.50.10810">
    <property type="entry name" value="Tandem AAA-ATPase domain"/>
    <property type="match status" value="1"/>
</dbReference>
<evidence type="ECO:0000256" key="14">
    <source>
        <dbReference type="ARBA" id="ARBA00023242"/>
    </source>
</evidence>
<dbReference type="GO" id="GO:0042393">
    <property type="term" value="F:histone binding"/>
    <property type="evidence" value="ECO:0007669"/>
    <property type="project" value="TreeGrafter"/>
</dbReference>
<dbReference type="Gene3D" id="3.40.50.300">
    <property type="entry name" value="P-loop containing nucleotide triphosphate hydrolases"/>
    <property type="match status" value="1"/>
</dbReference>
<dbReference type="OrthoDB" id="372624at2759"/>
<feature type="compositionally biased region" description="Acidic residues" evidence="20">
    <location>
        <begin position="670"/>
        <end position="679"/>
    </location>
</feature>
<keyword evidence="8" id="KW-0067">ATP-binding</keyword>
<evidence type="ECO:0000256" key="4">
    <source>
        <dbReference type="ARBA" id="ARBA00012551"/>
    </source>
</evidence>
<dbReference type="Pfam" id="PF00271">
    <property type="entry name" value="Helicase_C"/>
    <property type="match status" value="1"/>
</dbReference>
<evidence type="ECO:0000256" key="20">
    <source>
        <dbReference type="SAM" id="MobiDB-lite"/>
    </source>
</evidence>
<evidence type="ECO:0000256" key="13">
    <source>
        <dbReference type="ARBA" id="ARBA00023163"/>
    </source>
</evidence>
<evidence type="ECO:0000256" key="10">
    <source>
        <dbReference type="ARBA" id="ARBA00023015"/>
    </source>
</evidence>
<dbReference type="GO" id="GO:0003677">
    <property type="term" value="F:DNA binding"/>
    <property type="evidence" value="ECO:0007669"/>
    <property type="project" value="UniProtKB-KW"/>
</dbReference>
<dbReference type="FunFam" id="3.40.50.300:FF:000655">
    <property type="entry name" value="Protein PHOTOPERIOD-INDEPENDENT EARLY FLOWERING 1"/>
    <property type="match status" value="1"/>
</dbReference>
<feature type="region of interest" description="Disordered" evidence="20">
    <location>
        <begin position="204"/>
        <end position="294"/>
    </location>
</feature>
<dbReference type="CDD" id="cd18793">
    <property type="entry name" value="SF2_C_SNF"/>
    <property type="match status" value="1"/>
</dbReference>
<keyword evidence="14" id="KW-0539">Nucleus</keyword>
<keyword evidence="6" id="KW-0378">Hydrolase</keyword>
<dbReference type="InterPro" id="IPR000330">
    <property type="entry name" value="SNF2_N"/>
</dbReference>
<evidence type="ECO:0000256" key="11">
    <source>
        <dbReference type="ARBA" id="ARBA00023125"/>
    </source>
</evidence>
<feature type="compositionally biased region" description="Polar residues" evidence="20">
    <location>
        <begin position="216"/>
        <end position="225"/>
    </location>
</feature>
<comment type="subcellular location">
    <subcellularLocation>
        <location evidence="1">Nucleus</location>
    </subcellularLocation>
</comment>
<evidence type="ECO:0000259" key="23">
    <source>
        <dbReference type="PROSITE" id="PS51204"/>
    </source>
</evidence>
<feature type="compositionally biased region" description="Acidic residues" evidence="20">
    <location>
        <begin position="268"/>
        <end position="294"/>
    </location>
</feature>
<accession>A0A061B7J1</accession>
<dbReference type="PANTHER" id="PTHR45685:SF1">
    <property type="entry name" value="HELICASE SRCAP"/>
    <property type="match status" value="1"/>
</dbReference>
<dbReference type="InterPro" id="IPR038718">
    <property type="entry name" value="SNF2-like_sf"/>
</dbReference>
<keyword evidence="11" id="KW-0238">DNA-binding</keyword>
<reference evidence="24" key="1">
    <citation type="journal article" date="2014" name="Genome Announc.">
        <title>Genome sequence of the yeast Cyberlindnera fabianii (Hansenula fabianii).</title>
        <authorList>
            <person name="Freel K.C."/>
            <person name="Sarilar V."/>
            <person name="Neuveglise C."/>
            <person name="Devillers H."/>
            <person name="Friedrich A."/>
            <person name="Schacherer J."/>
        </authorList>
    </citation>
    <scope>NUCLEOTIDE SEQUENCE</scope>
    <source>
        <strain evidence="24">YJS4271</strain>
    </source>
</reference>
<evidence type="ECO:0000256" key="19">
    <source>
        <dbReference type="SAM" id="Coils"/>
    </source>
</evidence>
<dbReference type="SMART" id="SM00487">
    <property type="entry name" value="DEXDc"/>
    <property type="match status" value="1"/>
</dbReference>
<dbReference type="EMBL" id="LK052895">
    <property type="protein sequence ID" value="CDR42868.1"/>
    <property type="molecule type" value="Genomic_DNA"/>
</dbReference>
<dbReference type="SUPFAM" id="SSF52540">
    <property type="entry name" value="P-loop containing nucleoside triphosphate hydrolases"/>
    <property type="match status" value="2"/>
</dbReference>
<feature type="compositionally biased region" description="Acidic residues" evidence="20">
    <location>
        <begin position="519"/>
        <end position="536"/>
    </location>
</feature>
<comment type="subunit">
    <text evidence="3">Component of the SWR1 chromatin-remodeling complex.</text>
</comment>
<name>A0A061B7J1_CYBFA</name>
<dbReference type="InterPro" id="IPR050520">
    <property type="entry name" value="INO80/SWR1_helicase"/>
</dbReference>
<feature type="region of interest" description="Disordered" evidence="20">
    <location>
        <begin position="146"/>
        <end position="177"/>
    </location>
</feature>
<feature type="coiled-coil region" evidence="19">
    <location>
        <begin position="435"/>
        <end position="463"/>
    </location>
</feature>
<dbReference type="InterPro" id="IPR014001">
    <property type="entry name" value="Helicase_ATP-bd"/>
</dbReference>
<feature type="region of interest" description="Disordered" evidence="20">
    <location>
        <begin position="1"/>
        <end position="65"/>
    </location>
</feature>
<dbReference type="VEuPathDB" id="FungiDB:BON22_1274"/>
<organism evidence="24">
    <name type="scientific">Cyberlindnera fabianii</name>
    <name type="common">Yeast</name>
    <name type="synonym">Hansenula fabianii</name>
    <dbReference type="NCBI Taxonomy" id="36022"/>
    <lineage>
        <taxon>Eukaryota</taxon>
        <taxon>Fungi</taxon>
        <taxon>Dikarya</taxon>
        <taxon>Ascomycota</taxon>
        <taxon>Saccharomycotina</taxon>
        <taxon>Saccharomycetes</taxon>
        <taxon>Phaffomycetales</taxon>
        <taxon>Phaffomycetaceae</taxon>
        <taxon>Cyberlindnera</taxon>
    </lineage>
</organism>
<dbReference type="SMART" id="SM00573">
    <property type="entry name" value="HSA"/>
    <property type="match status" value="1"/>
</dbReference>
<evidence type="ECO:0000256" key="9">
    <source>
        <dbReference type="ARBA" id="ARBA00022853"/>
    </source>
</evidence>
<dbReference type="SMART" id="SM00490">
    <property type="entry name" value="HELICc"/>
    <property type="match status" value="1"/>
</dbReference>
<feature type="domain" description="HSA" evidence="23">
    <location>
        <begin position="390"/>
        <end position="462"/>
    </location>
</feature>
<dbReference type="InterPro" id="IPR014012">
    <property type="entry name" value="HSA_dom"/>
</dbReference>
<evidence type="ECO:0000259" key="22">
    <source>
        <dbReference type="PROSITE" id="PS51194"/>
    </source>
</evidence>
<dbReference type="EC" id="3.6.4.12" evidence="4"/>
<keyword evidence="12" id="KW-0010">Activator</keyword>
<proteinExistence type="inferred from homology"/>
<evidence type="ECO:0000256" key="5">
    <source>
        <dbReference type="ARBA" id="ARBA00022741"/>
    </source>
</evidence>
<feature type="region of interest" description="Disordered" evidence="20">
    <location>
        <begin position="572"/>
        <end position="721"/>
    </location>
</feature>
<feature type="region of interest" description="Disordered" evidence="20">
    <location>
        <begin position="1477"/>
        <end position="1500"/>
    </location>
</feature>
<feature type="domain" description="Helicase C-terminal" evidence="22">
    <location>
        <begin position="1273"/>
        <end position="1423"/>
    </location>
</feature>
<evidence type="ECO:0000256" key="8">
    <source>
        <dbReference type="ARBA" id="ARBA00022840"/>
    </source>
</evidence>
<feature type="compositionally biased region" description="Basic and acidic residues" evidence="20">
    <location>
        <begin position="608"/>
        <end position="622"/>
    </location>
</feature>
<keyword evidence="13" id="KW-0804">Transcription</keyword>
<dbReference type="PhylomeDB" id="A0A061B7J1"/>
<dbReference type="GO" id="GO:0016887">
    <property type="term" value="F:ATP hydrolysis activity"/>
    <property type="evidence" value="ECO:0007669"/>
    <property type="project" value="TreeGrafter"/>
</dbReference>
<dbReference type="PANTHER" id="PTHR45685">
    <property type="entry name" value="HELICASE SRCAP-RELATED"/>
    <property type="match status" value="1"/>
</dbReference>
<feature type="compositionally biased region" description="Acidic residues" evidence="20">
    <location>
        <begin position="586"/>
        <end position="600"/>
    </location>
</feature>
<feature type="compositionally biased region" description="Basic residues" evidence="20">
    <location>
        <begin position="156"/>
        <end position="165"/>
    </location>
</feature>
<keyword evidence="5" id="KW-0547">Nucleotide-binding</keyword>
<dbReference type="PROSITE" id="PS51192">
    <property type="entry name" value="HELICASE_ATP_BIND_1"/>
    <property type="match status" value="1"/>
</dbReference>
<feature type="region of interest" description="Disordered" evidence="20">
    <location>
        <begin position="513"/>
        <end position="536"/>
    </location>
</feature>
<comment type="catalytic activity">
    <reaction evidence="17">
        <text>ATP + H2O = ADP + phosphate + H(+)</text>
        <dbReference type="Rhea" id="RHEA:13065"/>
        <dbReference type="ChEBI" id="CHEBI:15377"/>
        <dbReference type="ChEBI" id="CHEBI:15378"/>
        <dbReference type="ChEBI" id="CHEBI:30616"/>
        <dbReference type="ChEBI" id="CHEBI:43474"/>
        <dbReference type="ChEBI" id="CHEBI:456216"/>
        <dbReference type="EC" id="3.6.4.12"/>
    </reaction>
</comment>
<keyword evidence="19" id="KW-0175">Coiled coil</keyword>
<keyword evidence="9" id="KW-0156">Chromatin regulator</keyword>
<evidence type="ECO:0000256" key="18">
    <source>
        <dbReference type="ARBA" id="ARBA00074297"/>
    </source>
</evidence>
<dbReference type="FunFam" id="3.40.50.10810:FF:000005">
    <property type="entry name" value="Photoperiod-independent early flowering 1"/>
    <property type="match status" value="1"/>
</dbReference>
<dbReference type="PROSITE" id="PS51194">
    <property type="entry name" value="HELICASE_CTER"/>
    <property type="match status" value="1"/>
</dbReference>
<feature type="domain" description="Helicase ATP-binding" evidence="21">
    <location>
        <begin position="749"/>
        <end position="914"/>
    </location>
</feature>
<evidence type="ECO:0000256" key="15">
    <source>
        <dbReference type="ARBA" id="ARBA00037570"/>
    </source>
</evidence>
<keyword evidence="10" id="KW-0805">Transcription regulation</keyword>
<dbReference type="GO" id="GO:0003678">
    <property type="term" value="F:DNA helicase activity"/>
    <property type="evidence" value="ECO:0007669"/>
    <property type="project" value="UniProtKB-EC"/>
</dbReference>